<reference evidence="1 2" key="1">
    <citation type="submission" date="2020-11" db="EMBL/GenBank/DDBJ databases">
        <authorList>
            <person name="Sun Q."/>
        </authorList>
    </citation>
    <scope>NUCLEOTIDE SEQUENCE [LARGE SCALE GENOMIC DNA]</scope>
    <source>
        <strain evidence="1 2">P8398</strain>
    </source>
</reference>
<evidence type="ECO:0008006" key="3">
    <source>
        <dbReference type="Google" id="ProtNLM"/>
    </source>
</evidence>
<keyword evidence="2" id="KW-1185">Reference proteome</keyword>
<evidence type="ECO:0000313" key="1">
    <source>
        <dbReference type="EMBL" id="QPI50523.1"/>
    </source>
</evidence>
<dbReference type="RefSeq" id="WP_206090097.1">
    <property type="nucleotide sequence ID" value="NZ_CP065053.1"/>
</dbReference>
<gene>
    <name evidence="1" type="ORF">IV454_02565</name>
</gene>
<dbReference type="PROSITE" id="PS51257">
    <property type="entry name" value="PROKAR_LIPOPROTEIN"/>
    <property type="match status" value="1"/>
</dbReference>
<evidence type="ECO:0000313" key="2">
    <source>
        <dbReference type="Proteomes" id="UP000662888"/>
    </source>
</evidence>
<sequence length="431" mass="48642">MPSKINRVSFKQYVMPAACIVLALSGCSAPRIHPIYDQIDTEKKSLPDKVSAESLSLSGGFLRTEMIVELLSDRNLTMLEVTPVRSASDPQLARLAWDEREWSMPVALFKFVQLRLAAKGDATCIPDEKLPPRLRAVLVHPPIVAGTCLSMSISPVSSARHAIRLRKREGEMAYDRWELVDTASNRVEAFMSTSAPELRDGPNRDLWQFDNRYPHTNLLRLVDRSDAAQAPLGRFYMKRVVTASADPDPQLSGKSGPDMPVSTRWVAYPKPKSGFLDSEDWPKAVAEARTTGWGYYQRDLLERASGVRWNLNLAQVKMVNTGFDRLSYKVEAGDRGFYVSPASFDPEKRYWLSHYDAKGQLLWQVFVPRVTYQSGRRSCSGDFTLARATPEEIVFQRNCYASDDVEGMQQVEERVFKKKDIAAQLGRPNLN</sequence>
<name>A0AA49A8H2_9BURK</name>
<dbReference type="Proteomes" id="UP000662888">
    <property type="component" value="Chromosome"/>
</dbReference>
<organism evidence="1 2">
    <name type="scientific">Massilia antarctica</name>
    <dbReference type="NCBI Taxonomy" id="2765360"/>
    <lineage>
        <taxon>Bacteria</taxon>
        <taxon>Pseudomonadati</taxon>
        <taxon>Pseudomonadota</taxon>
        <taxon>Betaproteobacteria</taxon>
        <taxon>Burkholderiales</taxon>
        <taxon>Oxalobacteraceae</taxon>
        <taxon>Telluria group</taxon>
        <taxon>Massilia</taxon>
    </lineage>
</organism>
<dbReference type="EMBL" id="CP065053">
    <property type="protein sequence ID" value="QPI50523.1"/>
    <property type="molecule type" value="Genomic_DNA"/>
</dbReference>
<accession>A0AA49A8H2</accession>
<protein>
    <recommendedName>
        <fullName evidence="3">Lipoprotein</fullName>
    </recommendedName>
</protein>
<proteinExistence type="predicted"/>